<keyword evidence="4" id="KW-0472">Membrane</keyword>
<comment type="subcellular location">
    <subcellularLocation>
        <location evidence="1">Membrane</location>
        <topology evidence="1">Multi-pass membrane protein</topology>
    </subcellularLocation>
</comment>
<dbReference type="InterPro" id="IPR032805">
    <property type="entry name" value="Wax_synthase_dom"/>
</dbReference>
<comment type="caution">
    <text evidence="6">The sequence shown here is derived from an EMBL/GenBank/DDBJ whole genome shotgun (WGS) entry which is preliminary data.</text>
</comment>
<evidence type="ECO:0000313" key="7">
    <source>
        <dbReference type="Proteomes" id="UP000544331"/>
    </source>
</evidence>
<dbReference type="OrthoDB" id="6499973at2759"/>
<evidence type="ECO:0000256" key="2">
    <source>
        <dbReference type="ARBA" id="ARBA00022692"/>
    </source>
</evidence>
<evidence type="ECO:0000256" key="1">
    <source>
        <dbReference type="ARBA" id="ARBA00004141"/>
    </source>
</evidence>
<keyword evidence="3" id="KW-1133">Transmembrane helix</keyword>
<accession>A0A8H5XNG6</accession>
<dbReference type="Pfam" id="PF13813">
    <property type="entry name" value="MBOAT_2"/>
    <property type="match status" value="1"/>
</dbReference>
<evidence type="ECO:0000313" key="6">
    <source>
        <dbReference type="EMBL" id="KAF5697058.1"/>
    </source>
</evidence>
<organism evidence="6 7">
    <name type="scientific">Fusarium mundagurra</name>
    <dbReference type="NCBI Taxonomy" id="1567541"/>
    <lineage>
        <taxon>Eukaryota</taxon>
        <taxon>Fungi</taxon>
        <taxon>Dikarya</taxon>
        <taxon>Ascomycota</taxon>
        <taxon>Pezizomycotina</taxon>
        <taxon>Sordariomycetes</taxon>
        <taxon>Hypocreomycetidae</taxon>
        <taxon>Hypocreales</taxon>
        <taxon>Nectriaceae</taxon>
        <taxon>Fusarium</taxon>
        <taxon>Fusarium fujikuroi species complex</taxon>
    </lineage>
</organism>
<reference evidence="6 7" key="1">
    <citation type="submission" date="2020-05" db="EMBL/GenBank/DDBJ databases">
        <title>Identification and distribution of gene clusters putatively required for synthesis of sphingolipid metabolism inhibitors in phylogenetically diverse species of the filamentous fungus Fusarium.</title>
        <authorList>
            <person name="Kim H.-S."/>
            <person name="Busman M."/>
            <person name="Brown D.W."/>
            <person name="Divon H."/>
            <person name="Uhlig S."/>
            <person name="Proctor R.H."/>
        </authorList>
    </citation>
    <scope>NUCLEOTIDE SEQUENCE [LARGE SCALE GENOMIC DNA]</scope>
    <source>
        <strain evidence="6 7">NRRL 66235</strain>
    </source>
</reference>
<proteinExistence type="predicted"/>
<evidence type="ECO:0000256" key="4">
    <source>
        <dbReference type="ARBA" id="ARBA00023136"/>
    </source>
</evidence>
<evidence type="ECO:0000259" key="5">
    <source>
        <dbReference type="Pfam" id="PF13813"/>
    </source>
</evidence>
<dbReference type="Proteomes" id="UP000544331">
    <property type="component" value="Unassembled WGS sequence"/>
</dbReference>
<feature type="domain" description="Wax synthase" evidence="5">
    <location>
        <begin position="253"/>
        <end position="312"/>
    </location>
</feature>
<evidence type="ECO:0000256" key="3">
    <source>
        <dbReference type="ARBA" id="ARBA00022989"/>
    </source>
</evidence>
<dbReference type="EMBL" id="JAAOAN010001086">
    <property type="protein sequence ID" value="KAF5697058.1"/>
    <property type="molecule type" value="Genomic_DNA"/>
</dbReference>
<protein>
    <submittedName>
        <fullName evidence="6">TRI7-trichothecene biosynthesis</fullName>
    </submittedName>
</protein>
<gene>
    <name evidence="6" type="ORF">FMUND_15528</name>
</gene>
<name>A0A8H5XNG6_9HYPO</name>
<keyword evidence="2" id="KW-0812">Transmembrane</keyword>
<dbReference type="GO" id="GO:0016020">
    <property type="term" value="C:membrane"/>
    <property type="evidence" value="ECO:0007669"/>
    <property type="project" value="UniProtKB-SubCell"/>
</dbReference>
<keyword evidence="7" id="KW-1185">Reference proteome</keyword>
<sequence length="583" mass="65658">MLLGNKASNALVIIIDDSQSPSAHFLCTATLGFTTKDQAWIRRAASILIFLLTFIGDRTASVVSDNASIRCLLVTFSWVQAFNGNSLLCLSKAEYKTFKEEGQQNTTPKSVFVGSDASGDESFFSHLTWALAMQWNLRRIKTSRPARNTPPFSSKDPSYIPSWGRFLLTRVGVIVASIAYMSIIGLQPEPTRESLSGSKVRFFSRLNDVTPYELLQRAISTVTWLSGIGTTSEICYSCAQVVGHFMAPNLGCFLTDHADCVVYNLLHLPKDSPITRYTKNLVVFYISGLIHLAPGLTIGMPLKESSAIMFFTFQAVVIDKDNYPSWINDDTFRKARFQGDPQYNRSVVQRLDITFSLLDGHRPKKWGFVIIRTAYGPGSDQKFKHGLEIINNIARHWAEGEVEGVKFLITRGKETDFRYRDVPVEVDTRPNEEFVRRYENDVVEDHSLENASLAEVREYFKTWIASKGGRSNVGNTRYVACIMLDAETLAQLATAPKGFPHGCDIYSSSYWVKMVDVEPNHDEAVYVRVRGADDLIKYWFIRNLIRSHVLTHRKDREFLGVLHFGDPPSEGFEAFGGPPLSLF</sequence>
<dbReference type="AlphaFoldDB" id="A0A8H5XNG6"/>